<proteinExistence type="inferred from homology"/>
<keyword evidence="15" id="KW-1185">Reference proteome</keyword>
<evidence type="ECO:0000256" key="9">
    <source>
        <dbReference type="ARBA" id="ARBA00040743"/>
    </source>
</evidence>
<dbReference type="KEGG" id="ttp:E6P07_08085"/>
<dbReference type="Proteomes" id="UP000426424">
    <property type="component" value="Chromosome"/>
</dbReference>
<dbReference type="Gene3D" id="1.10.4030.10">
    <property type="entry name" value="Porin chaperone SurA, peptide-binding domain"/>
    <property type="match status" value="1"/>
</dbReference>
<dbReference type="Pfam" id="PF13624">
    <property type="entry name" value="SurA_N_3"/>
    <property type="match status" value="1"/>
</dbReference>
<feature type="transmembrane region" description="Helical" evidence="12">
    <location>
        <begin position="12"/>
        <end position="30"/>
    </location>
</feature>
<evidence type="ECO:0000313" key="14">
    <source>
        <dbReference type="EMBL" id="QGU32944.1"/>
    </source>
</evidence>
<evidence type="ECO:0000313" key="15">
    <source>
        <dbReference type="Proteomes" id="UP000426424"/>
    </source>
</evidence>
<dbReference type="SUPFAM" id="SSF54534">
    <property type="entry name" value="FKBP-like"/>
    <property type="match status" value="1"/>
</dbReference>
<keyword evidence="7" id="KW-0143">Chaperone</keyword>
<keyword evidence="11 14" id="KW-0413">Isomerase</keyword>
<keyword evidence="4 12" id="KW-0812">Transmembrane</keyword>
<comment type="subcellular location">
    <subcellularLocation>
        <location evidence="1">Cell inner membrane</location>
        <topology evidence="1">Single-pass type II membrane protein</topology>
        <orientation evidence="1">Periplasmic side</orientation>
    </subcellularLocation>
</comment>
<dbReference type="InterPro" id="IPR023058">
    <property type="entry name" value="PPIase_PpiC_CS"/>
</dbReference>
<organism evidence="14 15">
    <name type="scientific">Thermochromatium tepidum ATCC 43061</name>
    <dbReference type="NCBI Taxonomy" id="316276"/>
    <lineage>
        <taxon>Bacteria</taxon>
        <taxon>Pseudomonadati</taxon>
        <taxon>Pseudomonadota</taxon>
        <taxon>Gammaproteobacteria</taxon>
        <taxon>Chromatiales</taxon>
        <taxon>Chromatiaceae</taxon>
        <taxon>Thermochromatium</taxon>
    </lineage>
</organism>
<comment type="similarity">
    <text evidence="8">Belongs to the PpiD chaperone family.</text>
</comment>
<dbReference type="Gene3D" id="3.10.50.40">
    <property type="match status" value="1"/>
</dbReference>
<dbReference type="PROSITE" id="PS01096">
    <property type="entry name" value="PPIC_PPIASE_1"/>
    <property type="match status" value="1"/>
</dbReference>
<dbReference type="InterPro" id="IPR052029">
    <property type="entry name" value="PpiD_chaperone"/>
</dbReference>
<protein>
    <recommendedName>
        <fullName evidence="9">Periplasmic chaperone PpiD</fullName>
    </recommendedName>
    <alternativeName>
        <fullName evidence="10">Periplasmic folding chaperone</fullName>
    </alternativeName>
</protein>
<dbReference type="EMBL" id="CP039268">
    <property type="protein sequence ID" value="QGU32944.1"/>
    <property type="molecule type" value="Genomic_DNA"/>
</dbReference>
<dbReference type="Pfam" id="PF00639">
    <property type="entry name" value="Rotamase"/>
    <property type="match status" value="1"/>
</dbReference>
<dbReference type="PANTHER" id="PTHR47529">
    <property type="entry name" value="PEPTIDYL-PROLYL CIS-TRANS ISOMERASE D"/>
    <property type="match status" value="1"/>
</dbReference>
<evidence type="ECO:0000256" key="3">
    <source>
        <dbReference type="ARBA" id="ARBA00022519"/>
    </source>
</evidence>
<dbReference type="AlphaFoldDB" id="A0A6I6DZA5"/>
<evidence type="ECO:0000256" key="7">
    <source>
        <dbReference type="ARBA" id="ARBA00023186"/>
    </source>
</evidence>
<keyword evidence="5 12" id="KW-1133">Transmembrane helix</keyword>
<dbReference type="PROSITE" id="PS50198">
    <property type="entry name" value="PPIC_PPIASE_2"/>
    <property type="match status" value="1"/>
</dbReference>
<evidence type="ECO:0000256" key="12">
    <source>
        <dbReference type="SAM" id="Phobius"/>
    </source>
</evidence>
<dbReference type="GO" id="GO:0003755">
    <property type="term" value="F:peptidyl-prolyl cis-trans isomerase activity"/>
    <property type="evidence" value="ECO:0007669"/>
    <property type="project" value="UniProtKB-KW"/>
</dbReference>
<name>A0A6I6DZA5_THETI</name>
<dbReference type="InterPro" id="IPR000297">
    <property type="entry name" value="PPIase_PpiC"/>
</dbReference>
<dbReference type="InterPro" id="IPR046357">
    <property type="entry name" value="PPIase_dom_sf"/>
</dbReference>
<sequence length="645" mass="71699">MLQTIRERAQGWIAWAIVILISIPFALWGIQSYLGMGGEPIAATVNGVKIPARELDQRVQERRFELRKRLGTAYDPATFDDQRLRAEVLETLIQEALLTDVVKRLGLHVSDQEVQMQILSDPAFISEGRFDKETYERLLRFQGLTPAMYEAQLREKMSATQLIRAVSSSELVTRAELDAYKRLMGQRREISYLRLPLADYRREEPIDEARITAYYGSNRARFQTPEQVKLDYLMLDIDSLSSKVEVSEEDLRQLYESDRARFVQPERREVRHLLLKVEEGADEAKAQAVLDEIQAIRARIQAGESFEELAKTLSQDPGSAAKGGSLGVIESGIMVPAFDQAAFALKVGELSEPVRTPFGYHLIEVTKILPSETKPFEEVREQLRTELAKQRAEGLFYDLAERLANISYESRDSLDPAAEALGLTVQHSDWIGREGGSEGVLSHPKVLAAAFSEDVLVGGHNSELIEPERDQLQAIVLRVAEHREASVKPLDEVRDEIVAAIRDEQARAAAKSAAEALAERLRDGSDWSAIGEGLKPESPGLVDRQNTAVPAGVLDAAFKLPVPTAGGVSVGTAILDDGDVVVVRLSKVEDGEVKVNAEDNTDGFSAESFILTQIMGRQAYINVIEDMKSRAKIERKALRGRDEAL</sequence>
<dbReference type="PANTHER" id="PTHR47529:SF1">
    <property type="entry name" value="PERIPLASMIC CHAPERONE PPID"/>
    <property type="match status" value="1"/>
</dbReference>
<evidence type="ECO:0000256" key="2">
    <source>
        <dbReference type="ARBA" id="ARBA00022475"/>
    </source>
</evidence>
<dbReference type="RefSeq" id="WP_153975138.1">
    <property type="nucleotide sequence ID" value="NZ_CP039268.1"/>
</dbReference>
<evidence type="ECO:0000256" key="1">
    <source>
        <dbReference type="ARBA" id="ARBA00004382"/>
    </source>
</evidence>
<evidence type="ECO:0000256" key="8">
    <source>
        <dbReference type="ARBA" id="ARBA00038408"/>
    </source>
</evidence>
<keyword evidence="2" id="KW-1003">Cell membrane</keyword>
<evidence type="ECO:0000256" key="5">
    <source>
        <dbReference type="ARBA" id="ARBA00022989"/>
    </source>
</evidence>
<accession>A0A6I6DZA5</accession>
<evidence type="ECO:0000256" key="6">
    <source>
        <dbReference type="ARBA" id="ARBA00023136"/>
    </source>
</evidence>
<evidence type="ECO:0000256" key="10">
    <source>
        <dbReference type="ARBA" id="ARBA00042775"/>
    </source>
</evidence>
<evidence type="ECO:0000256" key="4">
    <source>
        <dbReference type="ARBA" id="ARBA00022692"/>
    </source>
</evidence>
<dbReference type="InterPro" id="IPR027304">
    <property type="entry name" value="Trigger_fact/SurA_dom_sf"/>
</dbReference>
<feature type="domain" description="PpiC" evidence="13">
    <location>
        <begin position="265"/>
        <end position="367"/>
    </location>
</feature>
<dbReference type="GO" id="GO:0005886">
    <property type="term" value="C:plasma membrane"/>
    <property type="evidence" value="ECO:0007669"/>
    <property type="project" value="UniProtKB-SubCell"/>
</dbReference>
<gene>
    <name evidence="14" type="ORF">E6P07_08085</name>
</gene>
<keyword evidence="3" id="KW-0997">Cell inner membrane</keyword>
<keyword evidence="6 12" id="KW-0472">Membrane</keyword>
<dbReference type="OrthoDB" id="9812372at2"/>
<keyword evidence="11" id="KW-0697">Rotamase</keyword>
<reference evidence="14 15" key="1">
    <citation type="submission" date="2019-12" db="EMBL/GenBank/DDBJ databases">
        <title>The complete genome of the thermophilic, anoxygenic phototrophic gammaproteobacterium Thermochromatium tepidum.</title>
        <authorList>
            <person name="Sattley W.M."/>
            <person name="Swingley W.D."/>
            <person name="Burchell B.M."/>
            <person name="Gurbani S.A."/>
            <person name="Kujawa C.M."/>
            <person name="Nuccio D.A."/>
            <person name="Schladweiler J."/>
            <person name="Shaffer K.N."/>
            <person name="Stokes L.M."/>
            <person name="Touchman J.W."/>
            <person name="Blankenship R.E."/>
            <person name="Madigan M.T."/>
        </authorList>
    </citation>
    <scope>NUCLEOTIDE SEQUENCE [LARGE SCALE GENOMIC DNA]</scope>
    <source>
        <strain evidence="14 15">ATCC 43061</strain>
    </source>
</reference>
<evidence type="ECO:0000256" key="11">
    <source>
        <dbReference type="PROSITE-ProRule" id="PRU00278"/>
    </source>
</evidence>
<dbReference type="SUPFAM" id="SSF109998">
    <property type="entry name" value="Triger factor/SurA peptide-binding domain-like"/>
    <property type="match status" value="1"/>
</dbReference>
<evidence type="ECO:0000259" key="13">
    <source>
        <dbReference type="PROSITE" id="PS50198"/>
    </source>
</evidence>